<keyword evidence="1" id="KW-0378">Hydrolase</keyword>
<comment type="caution">
    <text evidence="1">The sequence shown here is derived from an EMBL/GenBank/DDBJ whole genome shotgun (WGS) entry which is preliminary data.</text>
</comment>
<accession>A0A2P7SEL2</accession>
<reference evidence="1 2" key="1">
    <citation type="submission" date="2018-03" db="EMBL/GenBank/DDBJ databases">
        <title>The draft genome of Mesorhizobium soli JCM 19897.</title>
        <authorList>
            <person name="Li L."/>
            <person name="Liu L."/>
            <person name="Liang L."/>
            <person name="Wang T."/>
            <person name="Zhang X."/>
        </authorList>
    </citation>
    <scope>NUCLEOTIDE SEQUENCE [LARGE SCALE GENOMIC DNA]</scope>
    <source>
        <strain evidence="1 2">JCM 19897</strain>
    </source>
</reference>
<gene>
    <name evidence="1" type="ORF">C7I85_13095</name>
</gene>
<dbReference type="OrthoDB" id="9815326at2"/>
<dbReference type="EMBL" id="PXYL01000005">
    <property type="protein sequence ID" value="PSJ60954.1"/>
    <property type="molecule type" value="Genomic_DNA"/>
</dbReference>
<name>A0A2P7SEL2_9HYPH</name>
<keyword evidence="2" id="KW-1185">Reference proteome</keyword>
<proteinExistence type="predicted"/>
<dbReference type="GO" id="GO:0016787">
    <property type="term" value="F:hydrolase activity"/>
    <property type="evidence" value="ECO:0007669"/>
    <property type="project" value="UniProtKB-KW"/>
</dbReference>
<dbReference type="Proteomes" id="UP000240653">
    <property type="component" value="Unassembled WGS sequence"/>
</dbReference>
<dbReference type="RefSeq" id="WP_106724425.1">
    <property type="nucleotide sequence ID" value="NZ_PXYL01000005.1"/>
</dbReference>
<dbReference type="Pfam" id="PF05013">
    <property type="entry name" value="FGase"/>
    <property type="match status" value="1"/>
</dbReference>
<dbReference type="InterPro" id="IPR011227">
    <property type="entry name" value="UCP029730"/>
</dbReference>
<dbReference type="PIRSF" id="PIRSF029730">
    <property type="entry name" value="UCP029730"/>
    <property type="match status" value="1"/>
</dbReference>
<evidence type="ECO:0000313" key="2">
    <source>
        <dbReference type="Proteomes" id="UP000240653"/>
    </source>
</evidence>
<organism evidence="1 2">
    <name type="scientific">Pseudaminobacter soli</name>
    <name type="common">ex Li et al. 2025</name>
    <dbReference type="NCBI Taxonomy" id="1295366"/>
    <lineage>
        <taxon>Bacteria</taxon>
        <taxon>Pseudomonadati</taxon>
        <taxon>Pseudomonadota</taxon>
        <taxon>Alphaproteobacteria</taxon>
        <taxon>Hyphomicrobiales</taxon>
        <taxon>Phyllobacteriaceae</taxon>
        <taxon>Pseudaminobacter</taxon>
    </lineage>
</organism>
<protein>
    <submittedName>
        <fullName evidence="1">N-formylglutamate amidohydrolase</fullName>
    </submittedName>
</protein>
<sequence length="261" mass="28209">MGTAQPALEEAFAPVRVSRRSGASPYVLVCDHASNFIPDRFGTLGLDGSELTRHIAWDPGALPVASRMAEALDATLIESCVSRLIIDCNRPLDAPDLISPVSETTAVPGNADLSEVARQERISASWQPFHDAIADVVAERLAKGRETRLVSVHSFTPVYKGVDRPWHIGIIHDEDDSLAGPMITALQGVIGLEVGVNQPYSPADRVYYTLERHGRAQDLACAMIEIRNNEIADEAGQRKWADLLSAILAGAKPANRRQAGS</sequence>
<dbReference type="SUPFAM" id="SSF53187">
    <property type="entry name" value="Zn-dependent exopeptidases"/>
    <property type="match status" value="1"/>
</dbReference>
<dbReference type="AlphaFoldDB" id="A0A2P7SEL2"/>
<dbReference type="Gene3D" id="3.40.630.40">
    <property type="entry name" value="Zn-dependent exopeptidases"/>
    <property type="match status" value="1"/>
</dbReference>
<dbReference type="InterPro" id="IPR007709">
    <property type="entry name" value="N-FG_amidohydro"/>
</dbReference>
<evidence type="ECO:0000313" key="1">
    <source>
        <dbReference type="EMBL" id="PSJ60954.1"/>
    </source>
</evidence>